<dbReference type="InterPro" id="IPR036047">
    <property type="entry name" value="F-box-like_dom_sf"/>
</dbReference>
<name>A0ABN8IA04_9NEOP</name>
<dbReference type="EMBL" id="OW152831">
    <property type="protein sequence ID" value="CAH2049143.1"/>
    <property type="molecule type" value="Genomic_DNA"/>
</dbReference>
<keyword evidence="1" id="KW-0833">Ubl conjugation pathway</keyword>
<dbReference type="SUPFAM" id="SSF52047">
    <property type="entry name" value="RNI-like"/>
    <property type="match status" value="1"/>
</dbReference>
<feature type="non-terminal residue" evidence="5">
    <location>
        <position position="1"/>
    </location>
</feature>
<reference evidence="5" key="1">
    <citation type="submission" date="2022-03" db="EMBL/GenBank/DDBJ databases">
        <authorList>
            <person name="Martin H S."/>
        </authorList>
    </citation>
    <scope>NUCLEOTIDE SEQUENCE</scope>
</reference>
<evidence type="ECO:0000259" key="4">
    <source>
        <dbReference type="PROSITE" id="PS50102"/>
    </source>
</evidence>
<dbReference type="InterPro" id="IPR032675">
    <property type="entry name" value="LRR_dom_sf"/>
</dbReference>
<dbReference type="Gene3D" id="3.80.10.10">
    <property type="entry name" value="Ribonuclease Inhibitor"/>
    <property type="match status" value="2"/>
</dbReference>
<dbReference type="Gene3D" id="3.30.70.330">
    <property type="match status" value="1"/>
</dbReference>
<dbReference type="InterPro" id="IPR035979">
    <property type="entry name" value="RBD_domain_sf"/>
</dbReference>
<sequence>MFFDVDEEELAPQDLLHVVSRELFALSSNFDRNYRIRSVPTHTEDGIPIRKIYVSNLPPKTTRTELFGMFAHYGFIKSCWLRMGDRGPNKSPMPTYAFITFSNPADAHKALQAPFHEKQLRGRSLRISPADSWHQPAEDADGQVQWRPNDQLYKNLTAAPTSYEGRRQNGISLSGMSSQAVIETKAQGVCSVNGILQPVEQHSDCYETYTILDILNMDCMHHILSYITLRDLILSERVSKRWQITVQEYILSIRVYKTSWWQHVPITMTTAVLRRLLQRVGNSLVRLHIDHNWSALNDRTAHTIGKYCPNLEELKVVGMHTKNWNPLIYGCKNLKNVGFISCNKLNDSSLIHLVKNETPVEQLLVANNTHVTGLFLTGLNNRKLTSLSFYNCYSLQGAVLSAAIDTLPTITTLRLDVCPVSIWKIIPLIMKKLPKLVELSLSEYTSLSICLTRFEVEDFCNSLSVMKNLRVINFSRNVYISNVVLKQIARTCSKLQSLNISCCNAAKDVVPAGFPGHRYAKGVSDEGLAAVFRSCPGIAYLDVSYLAGLTDEGLAQAARLGSLEVLTARGTPTLSSQPFALCLASCHRLREIDVCGCDGVSEEIVVAARRAVEAHPRKLLLMVANTPASEPQDLPEHKLLTVNTETDLCNPHLRPDFIDQIFEDSSDDSLDDLYDDDLDFLDADDDDDDFFDEEMENIEGIFRLGLQPDDVLLL</sequence>
<evidence type="ECO:0000313" key="5">
    <source>
        <dbReference type="EMBL" id="CAH2049143.1"/>
    </source>
</evidence>
<dbReference type="SMART" id="SM00367">
    <property type="entry name" value="LRR_CC"/>
    <property type="match status" value="5"/>
</dbReference>
<dbReference type="Proteomes" id="UP000837857">
    <property type="component" value="Chromosome 19"/>
</dbReference>
<accession>A0ABN8IA04</accession>
<dbReference type="PROSITE" id="PS50102">
    <property type="entry name" value="RRM"/>
    <property type="match status" value="1"/>
</dbReference>
<protein>
    <recommendedName>
        <fullName evidence="4">RRM domain-containing protein</fullName>
    </recommendedName>
</protein>
<dbReference type="SMART" id="SM00360">
    <property type="entry name" value="RRM"/>
    <property type="match status" value="1"/>
</dbReference>
<dbReference type="SUPFAM" id="SSF81383">
    <property type="entry name" value="F-box domain"/>
    <property type="match status" value="1"/>
</dbReference>
<gene>
    <name evidence="5" type="ORF">IPOD504_LOCUS6634</name>
</gene>
<dbReference type="SUPFAM" id="SSF54928">
    <property type="entry name" value="RNA-binding domain, RBD"/>
    <property type="match status" value="1"/>
</dbReference>
<proteinExistence type="predicted"/>
<dbReference type="PANTHER" id="PTHR13318">
    <property type="entry name" value="PARTNER OF PAIRED, ISOFORM B-RELATED"/>
    <property type="match status" value="1"/>
</dbReference>
<organism evidence="5 6">
    <name type="scientific">Iphiclides podalirius</name>
    <name type="common">scarce swallowtail</name>
    <dbReference type="NCBI Taxonomy" id="110791"/>
    <lineage>
        <taxon>Eukaryota</taxon>
        <taxon>Metazoa</taxon>
        <taxon>Ecdysozoa</taxon>
        <taxon>Arthropoda</taxon>
        <taxon>Hexapoda</taxon>
        <taxon>Insecta</taxon>
        <taxon>Pterygota</taxon>
        <taxon>Neoptera</taxon>
        <taxon>Endopterygota</taxon>
        <taxon>Lepidoptera</taxon>
        <taxon>Glossata</taxon>
        <taxon>Ditrysia</taxon>
        <taxon>Papilionoidea</taxon>
        <taxon>Papilionidae</taxon>
        <taxon>Papilioninae</taxon>
        <taxon>Iphiclides</taxon>
    </lineage>
</organism>
<dbReference type="InterPro" id="IPR012677">
    <property type="entry name" value="Nucleotide-bd_a/b_plait_sf"/>
</dbReference>
<evidence type="ECO:0000256" key="1">
    <source>
        <dbReference type="ARBA" id="ARBA00022786"/>
    </source>
</evidence>
<evidence type="ECO:0000313" key="6">
    <source>
        <dbReference type="Proteomes" id="UP000837857"/>
    </source>
</evidence>
<dbReference type="InterPro" id="IPR000504">
    <property type="entry name" value="RRM_dom"/>
</dbReference>
<dbReference type="Pfam" id="PF00076">
    <property type="entry name" value="RRM_1"/>
    <property type="match status" value="1"/>
</dbReference>
<evidence type="ECO:0000256" key="2">
    <source>
        <dbReference type="ARBA" id="ARBA00022884"/>
    </source>
</evidence>
<keyword evidence="2 3" id="KW-0694">RNA-binding</keyword>
<evidence type="ECO:0000256" key="3">
    <source>
        <dbReference type="PROSITE-ProRule" id="PRU00176"/>
    </source>
</evidence>
<dbReference type="CDD" id="cd00590">
    <property type="entry name" value="RRM_SF"/>
    <property type="match status" value="1"/>
</dbReference>
<feature type="domain" description="RRM" evidence="4">
    <location>
        <begin position="50"/>
        <end position="132"/>
    </location>
</feature>
<keyword evidence="6" id="KW-1185">Reference proteome</keyword>
<dbReference type="InterPro" id="IPR006553">
    <property type="entry name" value="Leu-rich_rpt_Cys-con_subtyp"/>
</dbReference>